<organism evidence="1 2">
    <name type="scientific">Phaeobacter gallaeciensis</name>
    <dbReference type="NCBI Taxonomy" id="60890"/>
    <lineage>
        <taxon>Bacteria</taxon>
        <taxon>Pseudomonadati</taxon>
        <taxon>Pseudomonadota</taxon>
        <taxon>Alphaproteobacteria</taxon>
        <taxon>Rhodobacterales</taxon>
        <taxon>Roseobacteraceae</taxon>
        <taxon>Phaeobacter</taxon>
    </lineage>
</organism>
<evidence type="ECO:0000313" key="2">
    <source>
        <dbReference type="Proteomes" id="UP000092565"/>
    </source>
</evidence>
<evidence type="ECO:0000313" key="1">
    <source>
        <dbReference type="EMBL" id="ANP36540.1"/>
    </source>
</evidence>
<keyword evidence="2" id="KW-1185">Reference proteome</keyword>
<gene>
    <name evidence="1" type="ORF">JL2886_01632</name>
</gene>
<sequence>MMVRGAENLCPLCHLPSVLLTRVFTGARGSAYLCATGLIHQLHTREME</sequence>
<name>A0A1B0ZQW6_9RHOB</name>
<dbReference type="Proteomes" id="UP000092565">
    <property type="component" value="Chromosome"/>
</dbReference>
<dbReference type="EMBL" id="CP015124">
    <property type="protein sequence ID" value="ANP36540.1"/>
    <property type="molecule type" value="Genomic_DNA"/>
</dbReference>
<accession>A0A1B0ZQW6</accession>
<reference evidence="1 2" key="1">
    <citation type="submission" date="2016-04" db="EMBL/GenBank/DDBJ databases">
        <authorList>
            <person name="Evans L.H."/>
            <person name="Alamgir A."/>
            <person name="Owens N."/>
            <person name="Weber N.D."/>
            <person name="Virtaneva K."/>
            <person name="Barbian K."/>
            <person name="Babar A."/>
            <person name="Rosenke K."/>
        </authorList>
    </citation>
    <scope>NUCLEOTIDE SEQUENCE [LARGE SCALE GENOMIC DNA]</scope>
    <source>
        <strain evidence="1 2">JL2886</strain>
    </source>
</reference>
<proteinExistence type="predicted"/>
<protein>
    <submittedName>
        <fullName evidence="1">Uncharacterized protein</fullName>
    </submittedName>
</protein>
<dbReference type="AlphaFoldDB" id="A0A1B0ZQW6"/>